<dbReference type="SUPFAM" id="SSF142877">
    <property type="entry name" value="EndoU-like"/>
    <property type="match status" value="1"/>
</dbReference>
<comment type="caution">
    <text evidence="13">The sequence shown here is derived from an EMBL/GenBank/DDBJ whole genome shotgun (WGS) entry which is preliminary data.</text>
</comment>
<evidence type="ECO:0000256" key="9">
    <source>
        <dbReference type="ARBA" id="ARBA00023211"/>
    </source>
</evidence>
<dbReference type="InterPro" id="IPR037227">
    <property type="entry name" value="EndoU-like"/>
</dbReference>
<dbReference type="GO" id="GO:0003723">
    <property type="term" value="F:RNA binding"/>
    <property type="evidence" value="ECO:0007669"/>
    <property type="project" value="UniProtKB-UniRule"/>
</dbReference>
<organism evidence="13 14">
    <name type="scientific">Paralvinella palmiformis</name>
    <dbReference type="NCBI Taxonomy" id="53620"/>
    <lineage>
        <taxon>Eukaryota</taxon>
        <taxon>Metazoa</taxon>
        <taxon>Spiralia</taxon>
        <taxon>Lophotrochozoa</taxon>
        <taxon>Annelida</taxon>
        <taxon>Polychaeta</taxon>
        <taxon>Sedentaria</taxon>
        <taxon>Canalipalpata</taxon>
        <taxon>Terebellida</taxon>
        <taxon>Terebelliformia</taxon>
        <taxon>Alvinellidae</taxon>
        <taxon>Paralvinella</taxon>
    </lineage>
</organism>
<protein>
    <recommendedName>
        <fullName evidence="11">Uridylate-specific endoribonuclease</fullName>
        <ecNumber evidence="11">4.6.1.-</ecNumber>
    </recommendedName>
</protein>
<reference evidence="13" key="1">
    <citation type="journal article" date="2023" name="Mol. Biol. Evol.">
        <title>Third-Generation Sequencing Reveals the Adaptive Role of the Epigenome in Three Deep-Sea Polychaetes.</title>
        <authorList>
            <person name="Perez M."/>
            <person name="Aroh O."/>
            <person name="Sun Y."/>
            <person name="Lan Y."/>
            <person name="Juniper S.K."/>
            <person name="Young C.R."/>
            <person name="Angers B."/>
            <person name="Qian P.Y."/>
        </authorList>
    </citation>
    <scope>NUCLEOTIDE SEQUENCE</scope>
    <source>
        <strain evidence="13">P08H-3</strain>
    </source>
</reference>
<evidence type="ECO:0000256" key="5">
    <source>
        <dbReference type="ARBA" id="ARBA00022723"/>
    </source>
</evidence>
<evidence type="ECO:0000256" key="7">
    <source>
        <dbReference type="ARBA" id="ARBA00022801"/>
    </source>
</evidence>
<dbReference type="GO" id="GO:0004521">
    <property type="term" value="F:RNA endonuclease activity"/>
    <property type="evidence" value="ECO:0007669"/>
    <property type="project" value="UniProtKB-UniRule"/>
</dbReference>
<keyword evidence="7 11" id="KW-0378">Hydrolase</keyword>
<keyword evidence="5 11" id="KW-0479">Metal-binding</keyword>
<evidence type="ECO:0000259" key="12">
    <source>
        <dbReference type="PROSITE" id="PS51959"/>
    </source>
</evidence>
<keyword evidence="8 11" id="KW-0694">RNA-binding</keyword>
<dbReference type="Pfam" id="PF09412">
    <property type="entry name" value="XendoU"/>
    <property type="match status" value="1"/>
</dbReference>
<dbReference type="AlphaFoldDB" id="A0AAD9KBL0"/>
<keyword evidence="14" id="KW-1185">Reference proteome</keyword>
<dbReference type="EMBL" id="JAODUP010000025">
    <property type="protein sequence ID" value="KAK2167670.1"/>
    <property type="molecule type" value="Genomic_DNA"/>
</dbReference>
<dbReference type="InterPro" id="IPR018998">
    <property type="entry name" value="EndoU_C"/>
</dbReference>
<comment type="catalytic activity">
    <reaction evidence="11">
        <text>ribonucleotidyl-uridine-RNA = a 5'-end dephospho-uridine-RNA + a 3'-end 2',3'-cyclophospho-ribonucleotide-RNA</text>
        <dbReference type="Rhea" id="RHEA:67792"/>
        <dbReference type="Rhea" id="RHEA-COMP:10464"/>
        <dbReference type="Rhea" id="RHEA-COMP:17354"/>
        <dbReference type="Rhea" id="RHEA-COMP:17356"/>
        <dbReference type="ChEBI" id="CHEBI:83064"/>
        <dbReference type="ChEBI" id="CHEBI:173117"/>
        <dbReference type="ChEBI" id="CHEBI:173224"/>
    </reaction>
</comment>
<gene>
    <name evidence="13" type="ORF">LSH36_25g01023</name>
</gene>
<keyword evidence="4 11" id="KW-0540">Nuclease</keyword>
<comment type="similarity">
    <text evidence="2 11">Belongs to the ENDOU family.</text>
</comment>
<comment type="subunit">
    <text evidence="3 11">Monomer.</text>
</comment>
<dbReference type="InterPro" id="IPR039787">
    <property type="entry name" value="ENDOU"/>
</dbReference>
<keyword evidence="6 11" id="KW-0255">Endonuclease</keyword>
<comment type="cofactor">
    <cofactor evidence="1 11">
        <name>Mn(2+)</name>
        <dbReference type="ChEBI" id="CHEBI:29035"/>
    </cofactor>
</comment>
<dbReference type="EC" id="4.6.1.-" evidence="11"/>
<accession>A0AAD9KBL0</accession>
<dbReference type="PROSITE" id="PS51959">
    <property type="entry name" value="ENDOU"/>
    <property type="match status" value="1"/>
</dbReference>
<proteinExistence type="inferred from homology"/>
<dbReference type="GO" id="GO:0046872">
    <property type="term" value="F:metal ion binding"/>
    <property type="evidence" value="ECO:0007669"/>
    <property type="project" value="UniProtKB-UniRule"/>
</dbReference>
<evidence type="ECO:0000313" key="13">
    <source>
        <dbReference type="EMBL" id="KAK2167670.1"/>
    </source>
</evidence>
<dbReference type="CDD" id="cd21159">
    <property type="entry name" value="XendoU"/>
    <property type="match status" value="1"/>
</dbReference>
<evidence type="ECO:0000256" key="6">
    <source>
        <dbReference type="ARBA" id="ARBA00022759"/>
    </source>
</evidence>
<dbReference type="GO" id="GO:0016829">
    <property type="term" value="F:lyase activity"/>
    <property type="evidence" value="ECO:0007669"/>
    <property type="project" value="UniProtKB-KW"/>
</dbReference>
<evidence type="ECO:0000256" key="4">
    <source>
        <dbReference type="ARBA" id="ARBA00022722"/>
    </source>
</evidence>
<keyword evidence="9 11" id="KW-0464">Manganese</keyword>
<evidence type="ECO:0000256" key="3">
    <source>
        <dbReference type="ARBA" id="ARBA00011245"/>
    </source>
</evidence>
<dbReference type="Proteomes" id="UP001208570">
    <property type="component" value="Unassembled WGS sequence"/>
</dbReference>
<dbReference type="GO" id="GO:0016787">
    <property type="term" value="F:hydrolase activity"/>
    <property type="evidence" value="ECO:0007669"/>
    <property type="project" value="UniProtKB-KW"/>
</dbReference>
<keyword evidence="10" id="KW-0456">Lyase</keyword>
<evidence type="ECO:0000256" key="2">
    <source>
        <dbReference type="ARBA" id="ARBA00010168"/>
    </source>
</evidence>
<evidence type="ECO:0000256" key="1">
    <source>
        <dbReference type="ARBA" id="ARBA00001936"/>
    </source>
</evidence>
<evidence type="ECO:0000313" key="14">
    <source>
        <dbReference type="Proteomes" id="UP001208570"/>
    </source>
</evidence>
<sequence>MAESSELNEELSEVCSTLWDLDENRCEPGVDYDLDLQGYVTSTRQMRKDWADYHLFSWLDEDKVLGKETYHAFRALLDNYESEVDKPEEITETEEQENWHFLDLIINTPVMQHTHQYLVDQGKAKEDPEEFRKQLYDIWFRLYRRCRSDDDINSCGFEHVFVGETRGRNVIGFHNWIQFYLQEKKGNIDYRGYFRRGTSNEDSPRLVTLQFMWKKMTAKPIGSSFIGTSPEFEMALYVLLFMLGYTGKVSLMIKEYEVDIMIYQHGRGIGTAFPISQCD</sequence>
<evidence type="ECO:0000256" key="10">
    <source>
        <dbReference type="ARBA" id="ARBA00023239"/>
    </source>
</evidence>
<evidence type="ECO:0000256" key="8">
    <source>
        <dbReference type="ARBA" id="ARBA00022884"/>
    </source>
</evidence>
<dbReference type="PANTHER" id="PTHR12439:SF11">
    <property type="entry name" value="URIDYLATE-SPECIFIC ENDORIBONUCLEASE"/>
    <property type="match status" value="1"/>
</dbReference>
<feature type="domain" description="EndoU" evidence="12">
    <location>
        <begin position="7"/>
        <end position="278"/>
    </location>
</feature>
<dbReference type="PANTHER" id="PTHR12439">
    <property type="entry name" value="PLACENTAL PROTEIN 11-RELATED"/>
    <property type="match status" value="1"/>
</dbReference>
<name>A0AAD9KBL0_9ANNE</name>
<evidence type="ECO:0000256" key="11">
    <source>
        <dbReference type="RuleBase" id="RU367085"/>
    </source>
</evidence>